<dbReference type="Proteomes" id="UP000243077">
    <property type="component" value="Chromosome"/>
</dbReference>
<evidence type="ECO:0000313" key="3">
    <source>
        <dbReference type="Proteomes" id="UP000243077"/>
    </source>
</evidence>
<feature type="transmembrane region" description="Helical" evidence="1">
    <location>
        <begin position="12"/>
        <end position="38"/>
    </location>
</feature>
<dbReference type="AlphaFoldDB" id="A0A2L2BPU1"/>
<keyword evidence="1" id="KW-0812">Transmembrane</keyword>
<keyword evidence="1" id="KW-1133">Transmembrane helix</keyword>
<evidence type="ECO:0000313" key="2">
    <source>
        <dbReference type="EMBL" id="AVG23686.1"/>
    </source>
</evidence>
<organism evidence="2 3">
    <name type="scientific">Pontimonas salivibrio</name>
    <dbReference type="NCBI Taxonomy" id="1159327"/>
    <lineage>
        <taxon>Bacteria</taxon>
        <taxon>Bacillati</taxon>
        <taxon>Actinomycetota</taxon>
        <taxon>Actinomycetes</taxon>
        <taxon>Micrococcales</taxon>
        <taxon>Microbacteriaceae</taxon>
        <taxon>Pontimonas</taxon>
    </lineage>
</organism>
<feature type="transmembrane region" description="Helical" evidence="1">
    <location>
        <begin position="50"/>
        <end position="67"/>
    </location>
</feature>
<sequence>MGVQYPFLVEFIIEMLLIIHVLSGVVALVAAFVAVGVAKGATFHRRVGTVFFWAMLGVGITAIPVTFVRPNPFLFFIALFSFYMAFAGYRRGRRLHVDEGIDVIAAWLMLVFGVVMIGYGVFMVVSDEPLGWALASFGGLGLSFGLEDVVKARRTPAHAERVSVHLSRMLGGTIATITAVLVQQVSPLVDDPLEQVALWLGPTVVLVPVIVLWTWRIAKTGKYRLFSPTPGSKVSA</sequence>
<evidence type="ECO:0000256" key="1">
    <source>
        <dbReference type="SAM" id="Phobius"/>
    </source>
</evidence>
<feature type="transmembrane region" description="Helical" evidence="1">
    <location>
        <begin position="101"/>
        <end position="124"/>
    </location>
</feature>
<name>A0A2L2BPU1_9MICO</name>
<keyword evidence="3" id="KW-1185">Reference proteome</keyword>
<reference evidence="2 3" key="1">
    <citation type="submission" date="2018-02" db="EMBL/GenBank/DDBJ databases">
        <title>Complete genome of the streamlined marine actinobacterium Pontimonas salivibrio CL-TW6 adapted to coastal planktonic lifestype.</title>
        <authorList>
            <person name="Cho B.C."/>
            <person name="Hardies S.C."/>
            <person name="Jang G.I."/>
            <person name="Hwang C.Y."/>
        </authorList>
    </citation>
    <scope>NUCLEOTIDE SEQUENCE [LARGE SCALE GENOMIC DNA]</scope>
    <source>
        <strain evidence="2 3">CL-TW6</strain>
    </source>
</reference>
<dbReference type="KEGG" id="psai:C3B54_11704"/>
<accession>A0A2L2BPU1</accession>
<feature type="transmembrane region" description="Helical" evidence="1">
    <location>
        <begin position="162"/>
        <end position="184"/>
    </location>
</feature>
<proteinExistence type="predicted"/>
<dbReference type="EMBL" id="CP026923">
    <property type="protein sequence ID" value="AVG23686.1"/>
    <property type="molecule type" value="Genomic_DNA"/>
</dbReference>
<keyword evidence="1" id="KW-0472">Membrane</keyword>
<gene>
    <name evidence="2" type="ORF">C3B54_11704</name>
</gene>
<feature type="transmembrane region" description="Helical" evidence="1">
    <location>
        <begin position="73"/>
        <end position="89"/>
    </location>
</feature>
<feature type="transmembrane region" description="Helical" evidence="1">
    <location>
        <begin position="196"/>
        <end position="215"/>
    </location>
</feature>
<feature type="transmembrane region" description="Helical" evidence="1">
    <location>
        <begin position="130"/>
        <end position="150"/>
    </location>
</feature>
<protein>
    <submittedName>
        <fullName evidence="2">DUF2306-like membrane protein</fullName>
    </submittedName>
</protein>